<dbReference type="PANTHER" id="PTHR48022:SF26">
    <property type="entry name" value="MAJOR FACILITATOR SUPERFAMILY (MFS) PROFILE DOMAIN-CONTAINING PROTEIN-RELATED"/>
    <property type="match status" value="1"/>
</dbReference>
<feature type="transmembrane region" description="Helical" evidence="7">
    <location>
        <begin position="410"/>
        <end position="428"/>
    </location>
</feature>
<comment type="similarity">
    <text evidence="2">Belongs to the major facilitator superfamily. Sugar transporter (TC 2.A.1.1) family.</text>
</comment>
<organism evidence="9 10">
    <name type="scientific">Friedmanniomyces simplex</name>
    <dbReference type="NCBI Taxonomy" id="329884"/>
    <lineage>
        <taxon>Eukaryota</taxon>
        <taxon>Fungi</taxon>
        <taxon>Dikarya</taxon>
        <taxon>Ascomycota</taxon>
        <taxon>Pezizomycotina</taxon>
        <taxon>Dothideomycetes</taxon>
        <taxon>Dothideomycetidae</taxon>
        <taxon>Mycosphaerellales</taxon>
        <taxon>Teratosphaeriaceae</taxon>
        <taxon>Friedmanniomyces</taxon>
    </lineage>
</organism>
<gene>
    <name evidence="9" type="ORF">B0A55_08450</name>
</gene>
<dbReference type="InterPro" id="IPR003663">
    <property type="entry name" value="Sugar/inositol_transpt"/>
</dbReference>
<protein>
    <recommendedName>
        <fullName evidence="8">Major facilitator superfamily (MFS) profile domain-containing protein</fullName>
    </recommendedName>
</protein>
<evidence type="ECO:0000256" key="3">
    <source>
        <dbReference type="ARBA" id="ARBA00022448"/>
    </source>
</evidence>
<reference evidence="9 10" key="1">
    <citation type="submission" date="2017-03" db="EMBL/GenBank/DDBJ databases">
        <title>Genomes of endolithic fungi from Antarctica.</title>
        <authorList>
            <person name="Coleine C."/>
            <person name="Masonjones S."/>
            <person name="Stajich J.E."/>
        </authorList>
    </citation>
    <scope>NUCLEOTIDE SEQUENCE [LARGE SCALE GENOMIC DNA]</scope>
    <source>
        <strain evidence="9 10">CCFEE 5184</strain>
    </source>
</reference>
<dbReference type="SUPFAM" id="SSF103473">
    <property type="entry name" value="MFS general substrate transporter"/>
    <property type="match status" value="1"/>
</dbReference>
<accession>A0A4U0X3G8</accession>
<dbReference type="AlphaFoldDB" id="A0A4U0X3G8"/>
<comment type="subcellular location">
    <subcellularLocation>
        <location evidence="1">Membrane</location>
        <topology evidence="1">Multi-pass membrane protein</topology>
    </subcellularLocation>
</comment>
<dbReference type="PRINTS" id="PR00171">
    <property type="entry name" value="SUGRTRNSPORT"/>
</dbReference>
<dbReference type="InterPro" id="IPR020846">
    <property type="entry name" value="MFS_dom"/>
</dbReference>
<evidence type="ECO:0000256" key="4">
    <source>
        <dbReference type="ARBA" id="ARBA00022692"/>
    </source>
</evidence>
<dbReference type="PROSITE" id="PS51257">
    <property type="entry name" value="PROKAR_LIPOPROTEIN"/>
    <property type="match status" value="1"/>
</dbReference>
<evidence type="ECO:0000256" key="5">
    <source>
        <dbReference type="ARBA" id="ARBA00022989"/>
    </source>
</evidence>
<dbReference type="InterPro" id="IPR050360">
    <property type="entry name" value="MFS_Sugar_Transporters"/>
</dbReference>
<evidence type="ECO:0000256" key="7">
    <source>
        <dbReference type="SAM" id="Phobius"/>
    </source>
</evidence>
<evidence type="ECO:0000256" key="1">
    <source>
        <dbReference type="ARBA" id="ARBA00004141"/>
    </source>
</evidence>
<dbReference type="GO" id="GO:0016020">
    <property type="term" value="C:membrane"/>
    <property type="evidence" value="ECO:0007669"/>
    <property type="project" value="UniProtKB-SubCell"/>
</dbReference>
<evidence type="ECO:0000313" key="10">
    <source>
        <dbReference type="Proteomes" id="UP000309340"/>
    </source>
</evidence>
<feature type="transmembrane region" description="Helical" evidence="7">
    <location>
        <begin position="339"/>
        <end position="359"/>
    </location>
</feature>
<feature type="transmembrane region" description="Helical" evidence="7">
    <location>
        <begin position="371"/>
        <end position="390"/>
    </location>
</feature>
<keyword evidence="3" id="KW-0813">Transport</keyword>
<dbReference type="Gene3D" id="1.20.1250.20">
    <property type="entry name" value="MFS general substrate transporter like domains"/>
    <property type="match status" value="1"/>
</dbReference>
<sequence length="1166" mass="131112">MKDRYFGYKGGWLTFWVTVACATDMTLFGYDQGVFGGVIVTDDFLITLGIVGNTSLQGTITAIYDIGCFFGAIAAFVIGDWLGRKKTILVGTTIMSVGAILQITSYSVAQMIVGRIIAGIGNGINTATAPPWQAETSKASWRGKLIVIELILNIAGFSLSNWVTFGFSFVPGPVAWRVPLAFQFIFIAVLYATVPWLPESPRWLVAKGRDKEAEQILADIEGTEVEDPYVQTELSEIKWASDYEKTHHVRIRDLMRGKQGSEGGTCALRRLLLGMGAQAMQQLSGINVTSYYLPTVLIVSVHLSNRMARLLAACNSVSYLLFSLIGIPNVERWGRRKMLMYAAAGQGFCYLIITILIRYSEKPGYSGQKEVASASVAFFFLYYIFFGIGFQGVPWLYPAEINGLALRSKGTALGTATNWIFNFMVVEITQIGIQNLKWKFYITWTVLNLSFVPLVYFFYVETAGRTLEDIDGYFREHHNIIVFRDKLATSSKRPQEYIEKEEHEIRRQSSVNPRAMSLAANHRRFSTISAEDARTSGFDATADTKEHGFDKEIPEAGYRWQAKAPLTPGSRITTVPQSVALSYLNASVDDNFPVFRDRRHEFKIEALGFFYLMAQYIHRERSFWKPYFDTLPSPESELTTPLWFDDAEDLAWLEGTDVLHTMLGRREAYERYYQDGLRTLRSAGVDTKPYTWNLFRWSITMFTSRSFSSRAIAPQESKYWTTYKSTTQGRRQTVLLDMSHAPAEDLDFSVLFPVQDASNHSNDAHVDWAFEPGRFSISINDPVEAGGEVLNNYGWKGNDELLMGYGFCILDNPYDTVMLTLKPPPDDLQTELRRVHSGYFAWDGQWSSERATFRLRRLPLTVIEPEHIFQDLPEPLLELLLYILRQERGLPFAFHEQPLEYLTTHASGRRYLPHIARMIVQSLAPKLQKLQSVALPADGPTSNRQQPASIYRSGQIEIIQATMSGLRTFTRSLLKAPSIPGPRFVTLEGLLELWSYKTSAETVAPFIAGIEALSGTVDVDQLRQAGWEEDVIVLLLCYIYLDATRPTQGRLGDADEDVDVEAVSTPTREDGGWVVDMLPEYVDLNHSKLQQQDTDLLAHAEGLMELVTAAAGRVAGAGAWSDGRWTANVIAELGGKMLQFDSLTMMVPRGDGEGEEARLVAYLHEF</sequence>
<evidence type="ECO:0000256" key="2">
    <source>
        <dbReference type="ARBA" id="ARBA00010992"/>
    </source>
</evidence>
<keyword evidence="5 7" id="KW-1133">Transmembrane helix</keyword>
<feature type="transmembrane region" description="Helical" evidence="7">
    <location>
        <begin position="145"/>
        <end position="170"/>
    </location>
</feature>
<feature type="domain" description="Major facilitator superfamily (MFS) profile" evidence="8">
    <location>
        <begin position="17"/>
        <end position="463"/>
    </location>
</feature>
<dbReference type="NCBIfam" id="TIGR00879">
    <property type="entry name" value="SP"/>
    <property type="match status" value="1"/>
</dbReference>
<keyword evidence="6 7" id="KW-0472">Membrane</keyword>
<dbReference type="InterPro" id="IPR005829">
    <property type="entry name" value="Sugar_transporter_CS"/>
</dbReference>
<feature type="transmembrane region" description="Helical" evidence="7">
    <location>
        <begin position="63"/>
        <end position="82"/>
    </location>
</feature>
<name>A0A4U0X3G8_9PEZI</name>
<feature type="transmembrane region" description="Helical" evidence="7">
    <location>
        <begin position="12"/>
        <end position="28"/>
    </location>
</feature>
<dbReference type="OrthoDB" id="6339427at2759"/>
<comment type="caution">
    <text evidence="9">The sequence shown here is derived from an EMBL/GenBank/DDBJ whole genome shotgun (WGS) entry which is preliminary data.</text>
</comment>
<dbReference type="GO" id="GO:0005351">
    <property type="term" value="F:carbohydrate:proton symporter activity"/>
    <property type="evidence" value="ECO:0007669"/>
    <property type="project" value="TreeGrafter"/>
</dbReference>
<proteinExistence type="inferred from homology"/>
<dbReference type="Pfam" id="PF00083">
    <property type="entry name" value="Sugar_tr"/>
    <property type="match status" value="1"/>
</dbReference>
<keyword evidence="10" id="KW-1185">Reference proteome</keyword>
<dbReference type="PROSITE" id="PS50850">
    <property type="entry name" value="MFS"/>
    <property type="match status" value="1"/>
</dbReference>
<dbReference type="Proteomes" id="UP000309340">
    <property type="component" value="Unassembled WGS sequence"/>
</dbReference>
<dbReference type="InterPro" id="IPR046341">
    <property type="entry name" value="SET_dom_sf"/>
</dbReference>
<dbReference type="SUPFAM" id="SSF82199">
    <property type="entry name" value="SET domain"/>
    <property type="match status" value="1"/>
</dbReference>
<feature type="transmembrane region" description="Helical" evidence="7">
    <location>
        <begin position="176"/>
        <end position="197"/>
    </location>
</feature>
<dbReference type="PANTHER" id="PTHR48022">
    <property type="entry name" value="PLASTIDIC GLUCOSE TRANSPORTER 4"/>
    <property type="match status" value="1"/>
</dbReference>
<dbReference type="InterPro" id="IPR005828">
    <property type="entry name" value="MFS_sugar_transport-like"/>
</dbReference>
<dbReference type="InterPro" id="IPR036259">
    <property type="entry name" value="MFS_trans_sf"/>
</dbReference>
<feature type="transmembrane region" description="Helical" evidence="7">
    <location>
        <begin position="440"/>
        <end position="459"/>
    </location>
</feature>
<dbReference type="PROSITE" id="PS00216">
    <property type="entry name" value="SUGAR_TRANSPORT_1"/>
    <property type="match status" value="1"/>
</dbReference>
<evidence type="ECO:0000313" key="9">
    <source>
        <dbReference type="EMBL" id="TKA70217.1"/>
    </source>
</evidence>
<evidence type="ECO:0000256" key="6">
    <source>
        <dbReference type="ARBA" id="ARBA00023136"/>
    </source>
</evidence>
<dbReference type="EMBL" id="NAJQ01000406">
    <property type="protein sequence ID" value="TKA70217.1"/>
    <property type="molecule type" value="Genomic_DNA"/>
</dbReference>
<dbReference type="FunFam" id="1.20.1250.20:FF:000061">
    <property type="entry name" value="MFS sugar transporter"/>
    <property type="match status" value="1"/>
</dbReference>
<dbReference type="Gene3D" id="3.90.1410.10">
    <property type="entry name" value="set domain protein methyltransferase, domain 1"/>
    <property type="match status" value="1"/>
</dbReference>
<evidence type="ECO:0000259" key="8">
    <source>
        <dbReference type="PROSITE" id="PS50850"/>
    </source>
</evidence>
<keyword evidence="4 7" id="KW-0812">Transmembrane</keyword>
<feature type="transmembrane region" description="Helical" evidence="7">
    <location>
        <begin position="88"/>
        <end position="109"/>
    </location>
</feature>
<feature type="transmembrane region" description="Helical" evidence="7">
    <location>
        <begin position="310"/>
        <end position="327"/>
    </location>
</feature>